<feature type="transmembrane region" description="Helical" evidence="6">
    <location>
        <begin position="121"/>
        <end position="146"/>
    </location>
</feature>
<keyword evidence="4 6" id="KW-1133">Transmembrane helix</keyword>
<feature type="transmembrane region" description="Helical" evidence="6">
    <location>
        <begin position="20"/>
        <end position="41"/>
    </location>
</feature>
<dbReference type="PANTHER" id="PTHR38459:SF1">
    <property type="entry name" value="PROPHAGE BACTOPRENOL-LINKED GLUCOSE TRANSLOCASE HOMOLOG"/>
    <property type="match status" value="1"/>
</dbReference>
<protein>
    <submittedName>
        <fullName evidence="8">GtrA-like family protein, cell surface polysaccharide biosynthesis protein</fullName>
    </submittedName>
</protein>
<evidence type="ECO:0000256" key="4">
    <source>
        <dbReference type="ARBA" id="ARBA00022989"/>
    </source>
</evidence>
<dbReference type="GO" id="GO:0005886">
    <property type="term" value="C:plasma membrane"/>
    <property type="evidence" value="ECO:0007669"/>
    <property type="project" value="TreeGrafter"/>
</dbReference>
<name>M0I8U0_9EURY</name>
<dbReference type="AlphaFoldDB" id="M0I8U0"/>
<dbReference type="Pfam" id="PF04138">
    <property type="entry name" value="GtrA_DPMS_TM"/>
    <property type="match status" value="1"/>
</dbReference>
<evidence type="ECO:0000256" key="3">
    <source>
        <dbReference type="ARBA" id="ARBA00022692"/>
    </source>
</evidence>
<evidence type="ECO:0000313" key="9">
    <source>
        <dbReference type="Proteomes" id="UP000011550"/>
    </source>
</evidence>
<accession>M0I8U0</accession>
<reference evidence="8 9" key="1">
    <citation type="journal article" date="2014" name="PLoS Genet.">
        <title>Phylogenetically driven sequencing of extremely halophilic archaea reveals strategies for static and dynamic osmo-response.</title>
        <authorList>
            <person name="Becker E.A."/>
            <person name="Seitzer P.M."/>
            <person name="Tritt A."/>
            <person name="Larsen D."/>
            <person name="Krusor M."/>
            <person name="Yao A.I."/>
            <person name="Wu D."/>
            <person name="Madern D."/>
            <person name="Eisen J.A."/>
            <person name="Darling A.E."/>
            <person name="Facciotti M.T."/>
        </authorList>
    </citation>
    <scope>NUCLEOTIDE SEQUENCE [LARGE SCALE GENOMIC DNA]</scope>
    <source>
        <strain evidence="8 9">ATCC BAA-1512</strain>
    </source>
</reference>
<gene>
    <name evidence="8" type="ORF">C440_16144</name>
</gene>
<organism evidence="8 9">
    <name type="scientific">Haloferax mucosum ATCC BAA-1512</name>
    <dbReference type="NCBI Taxonomy" id="662479"/>
    <lineage>
        <taxon>Archaea</taxon>
        <taxon>Methanobacteriati</taxon>
        <taxon>Methanobacteriota</taxon>
        <taxon>Stenosarchaea group</taxon>
        <taxon>Halobacteria</taxon>
        <taxon>Halobacteriales</taxon>
        <taxon>Haloferacaceae</taxon>
        <taxon>Haloferax</taxon>
    </lineage>
</organism>
<evidence type="ECO:0000256" key="1">
    <source>
        <dbReference type="ARBA" id="ARBA00004141"/>
    </source>
</evidence>
<dbReference type="STRING" id="662479.C440_16144"/>
<feature type="domain" description="GtrA/DPMS transmembrane" evidence="7">
    <location>
        <begin position="16"/>
        <end position="143"/>
    </location>
</feature>
<keyword evidence="3 6" id="KW-0812">Transmembrane</keyword>
<comment type="subcellular location">
    <subcellularLocation>
        <location evidence="1">Membrane</location>
        <topology evidence="1">Multi-pass membrane protein</topology>
    </subcellularLocation>
</comment>
<keyword evidence="5 6" id="KW-0472">Membrane</keyword>
<dbReference type="PANTHER" id="PTHR38459">
    <property type="entry name" value="PROPHAGE BACTOPRENOL-LINKED GLUCOSE TRANSLOCASE HOMOLOG"/>
    <property type="match status" value="1"/>
</dbReference>
<dbReference type="OrthoDB" id="44002at2157"/>
<sequence length="155" mass="16485">MTDRLSALASGTRFGKFASVGAVGAVFDLSLSSLLIVFFGVAGEISKLAGAELAIVVMFLINDRWTFAGAGADHLLAKGRRFVKSNLVRSGGLAVQVLVVRALGEVQLVIPVAGIDLWKLIPLPIAIVASMLLNYVAESLFTWRIAGRSSQRDSR</sequence>
<dbReference type="InterPro" id="IPR007267">
    <property type="entry name" value="GtrA_DPMS_TM"/>
</dbReference>
<evidence type="ECO:0000256" key="2">
    <source>
        <dbReference type="ARBA" id="ARBA00009399"/>
    </source>
</evidence>
<dbReference type="RefSeq" id="WP_008321689.1">
    <property type="nucleotide sequence ID" value="NZ_AOLN01000018.1"/>
</dbReference>
<comment type="similarity">
    <text evidence="2">Belongs to the GtrA family.</text>
</comment>
<dbReference type="PATRIC" id="fig|662479.7.peg.3281"/>
<dbReference type="Proteomes" id="UP000011550">
    <property type="component" value="Unassembled WGS sequence"/>
</dbReference>
<evidence type="ECO:0000313" key="8">
    <source>
        <dbReference type="EMBL" id="ELZ91859.1"/>
    </source>
</evidence>
<dbReference type="EMBL" id="AOLN01000018">
    <property type="protein sequence ID" value="ELZ91859.1"/>
    <property type="molecule type" value="Genomic_DNA"/>
</dbReference>
<dbReference type="InterPro" id="IPR051401">
    <property type="entry name" value="GtrA_CellWall_Glycosyl"/>
</dbReference>
<proteinExistence type="inferred from homology"/>
<keyword evidence="9" id="KW-1185">Reference proteome</keyword>
<evidence type="ECO:0000256" key="6">
    <source>
        <dbReference type="SAM" id="Phobius"/>
    </source>
</evidence>
<comment type="caution">
    <text evidence="8">The sequence shown here is derived from an EMBL/GenBank/DDBJ whole genome shotgun (WGS) entry which is preliminary data.</text>
</comment>
<evidence type="ECO:0000256" key="5">
    <source>
        <dbReference type="ARBA" id="ARBA00023136"/>
    </source>
</evidence>
<evidence type="ECO:0000259" key="7">
    <source>
        <dbReference type="Pfam" id="PF04138"/>
    </source>
</evidence>
<dbReference type="GO" id="GO:0000271">
    <property type="term" value="P:polysaccharide biosynthetic process"/>
    <property type="evidence" value="ECO:0007669"/>
    <property type="project" value="InterPro"/>
</dbReference>